<protein>
    <submittedName>
        <fullName evidence="3">Alkaline phosphatase family protein</fullName>
    </submittedName>
</protein>
<dbReference type="InterPro" id="IPR017850">
    <property type="entry name" value="Alkaline_phosphatase_core_sf"/>
</dbReference>
<evidence type="ECO:0000256" key="1">
    <source>
        <dbReference type="ARBA" id="ARBA00022801"/>
    </source>
</evidence>
<comment type="caution">
    <text evidence="3">The sequence shown here is derived from an EMBL/GenBank/DDBJ whole genome shotgun (WGS) entry which is preliminary data.</text>
</comment>
<keyword evidence="1" id="KW-0378">Hydrolase</keyword>
<evidence type="ECO:0000313" key="4">
    <source>
        <dbReference type="Proteomes" id="UP001500620"/>
    </source>
</evidence>
<evidence type="ECO:0000313" key="3">
    <source>
        <dbReference type="EMBL" id="GAA4244522.1"/>
    </source>
</evidence>
<dbReference type="Proteomes" id="UP001500620">
    <property type="component" value="Unassembled WGS sequence"/>
</dbReference>
<sequence length="312" mass="32490">MTTTGTVTTSGAARRRAGRPRRAAALLAALCLAAGCGDGARPAGFPTTGAPSYAPRATPSTSSPPGPGHVVVVVFENKSVQQIAGSADAPYLNALIGQSAVFDDAHGVTHPSQPNYLALFSGSTQGVTDDHCPIRAGAAPNLAQQLLAGGLTFAGYSEGLPAPGFRGCSSGRYAAKHNPWADFDSVPAEANQPYTAWPDDPARLPTVAFVIPDLCHDMHDCPVSAGDAWARDHLDAYRRWAATHDSWLIVTFDEDDGSAANRILTLVCGAGVTPGLRNGRVDHYSVLRTIEDRYGLAPLGQAAAAKPLVLRS</sequence>
<dbReference type="Gene3D" id="3.40.720.10">
    <property type="entry name" value="Alkaline Phosphatase, subunit A"/>
    <property type="match status" value="1"/>
</dbReference>
<dbReference type="PANTHER" id="PTHR31956">
    <property type="entry name" value="NON-SPECIFIC PHOSPHOLIPASE C4-RELATED"/>
    <property type="match status" value="1"/>
</dbReference>
<organism evidence="3 4">
    <name type="scientific">Dactylosporangium darangshiense</name>
    <dbReference type="NCBI Taxonomy" id="579108"/>
    <lineage>
        <taxon>Bacteria</taxon>
        <taxon>Bacillati</taxon>
        <taxon>Actinomycetota</taxon>
        <taxon>Actinomycetes</taxon>
        <taxon>Micromonosporales</taxon>
        <taxon>Micromonosporaceae</taxon>
        <taxon>Dactylosporangium</taxon>
    </lineage>
</organism>
<dbReference type="Pfam" id="PF04185">
    <property type="entry name" value="Phosphoesterase"/>
    <property type="match status" value="1"/>
</dbReference>
<keyword evidence="2" id="KW-0843">Virulence</keyword>
<reference evidence="4" key="1">
    <citation type="journal article" date="2019" name="Int. J. Syst. Evol. Microbiol.">
        <title>The Global Catalogue of Microorganisms (GCM) 10K type strain sequencing project: providing services to taxonomists for standard genome sequencing and annotation.</title>
        <authorList>
            <consortium name="The Broad Institute Genomics Platform"/>
            <consortium name="The Broad Institute Genome Sequencing Center for Infectious Disease"/>
            <person name="Wu L."/>
            <person name="Ma J."/>
        </authorList>
    </citation>
    <scope>NUCLEOTIDE SEQUENCE [LARGE SCALE GENOMIC DNA]</scope>
    <source>
        <strain evidence="4">JCM 17441</strain>
    </source>
</reference>
<dbReference type="InterPro" id="IPR007312">
    <property type="entry name" value="Phosphoesterase"/>
</dbReference>
<accession>A0ABP8CXC6</accession>
<name>A0ABP8CXC6_9ACTN</name>
<dbReference type="EMBL" id="BAABAT010000002">
    <property type="protein sequence ID" value="GAA4244522.1"/>
    <property type="molecule type" value="Genomic_DNA"/>
</dbReference>
<gene>
    <name evidence="3" type="ORF">GCM10022255_007910</name>
</gene>
<proteinExistence type="predicted"/>
<dbReference type="RefSeq" id="WP_345121299.1">
    <property type="nucleotide sequence ID" value="NZ_BAABAT010000002.1"/>
</dbReference>
<keyword evidence="4" id="KW-1185">Reference proteome</keyword>
<dbReference type="PANTHER" id="PTHR31956:SF1">
    <property type="entry name" value="NON-SPECIFIC PHOSPHOLIPASE C1"/>
    <property type="match status" value="1"/>
</dbReference>
<evidence type="ECO:0000256" key="2">
    <source>
        <dbReference type="ARBA" id="ARBA00023026"/>
    </source>
</evidence>